<feature type="transmembrane region" description="Helical" evidence="4">
    <location>
        <begin position="313"/>
        <end position="337"/>
    </location>
</feature>
<evidence type="ECO:0000256" key="4">
    <source>
        <dbReference type="SAM" id="Phobius"/>
    </source>
</evidence>
<evidence type="ECO:0000313" key="6">
    <source>
        <dbReference type="EMBL" id="GHC68986.1"/>
    </source>
</evidence>
<dbReference type="InterPro" id="IPR011701">
    <property type="entry name" value="MFS"/>
</dbReference>
<feature type="transmembrane region" description="Helical" evidence="4">
    <location>
        <begin position="51"/>
        <end position="71"/>
    </location>
</feature>
<accession>A0A8J3GH42</accession>
<evidence type="ECO:0000313" key="7">
    <source>
        <dbReference type="Proteomes" id="UP000641137"/>
    </source>
</evidence>
<keyword evidence="3 4" id="KW-0472">Membrane</keyword>
<feature type="transmembrane region" description="Helical" evidence="4">
    <location>
        <begin position="107"/>
        <end position="131"/>
    </location>
</feature>
<organism evidence="6 7">
    <name type="scientific">Limoniibacter endophyticus</name>
    <dbReference type="NCBI Taxonomy" id="1565040"/>
    <lineage>
        <taxon>Bacteria</taxon>
        <taxon>Pseudomonadati</taxon>
        <taxon>Pseudomonadota</taxon>
        <taxon>Alphaproteobacteria</taxon>
        <taxon>Hyphomicrobiales</taxon>
        <taxon>Bartonellaceae</taxon>
        <taxon>Limoniibacter</taxon>
    </lineage>
</organism>
<dbReference type="InterPro" id="IPR020846">
    <property type="entry name" value="MFS_dom"/>
</dbReference>
<evidence type="ECO:0000259" key="5">
    <source>
        <dbReference type="PROSITE" id="PS50850"/>
    </source>
</evidence>
<feature type="transmembrane region" description="Helical" evidence="4">
    <location>
        <begin position="223"/>
        <end position="249"/>
    </location>
</feature>
<dbReference type="CDD" id="cd17355">
    <property type="entry name" value="MFS_YcxA_like"/>
    <property type="match status" value="1"/>
</dbReference>
<dbReference type="EMBL" id="BMZO01000004">
    <property type="protein sequence ID" value="GHC68986.1"/>
    <property type="molecule type" value="Genomic_DNA"/>
</dbReference>
<feature type="transmembrane region" description="Helical" evidence="4">
    <location>
        <begin position="169"/>
        <end position="190"/>
    </location>
</feature>
<feature type="transmembrane region" description="Helical" evidence="4">
    <location>
        <begin position="344"/>
        <end position="367"/>
    </location>
</feature>
<feature type="transmembrane region" description="Helical" evidence="4">
    <location>
        <begin position="12"/>
        <end position="31"/>
    </location>
</feature>
<feature type="transmembrane region" description="Helical" evidence="4">
    <location>
        <begin position="379"/>
        <end position="397"/>
    </location>
</feature>
<feature type="transmembrane region" description="Helical" evidence="4">
    <location>
        <begin position="143"/>
        <end position="163"/>
    </location>
</feature>
<dbReference type="PANTHER" id="PTHR11360">
    <property type="entry name" value="MONOCARBOXYLATE TRANSPORTER"/>
    <property type="match status" value="1"/>
</dbReference>
<dbReference type="Gene3D" id="1.20.1250.20">
    <property type="entry name" value="MFS general substrate transporter like domains"/>
    <property type="match status" value="1"/>
</dbReference>
<comment type="caution">
    <text evidence="6">The sequence shown here is derived from an EMBL/GenBank/DDBJ whole genome shotgun (WGS) entry which is preliminary data.</text>
</comment>
<feature type="transmembrane region" description="Helical" evidence="4">
    <location>
        <begin position="288"/>
        <end position="307"/>
    </location>
</feature>
<feature type="transmembrane region" description="Helical" evidence="4">
    <location>
        <begin position="255"/>
        <end position="276"/>
    </location>
</feature>
<dbReference type="InterPro" id="IPR036259">
    <property type="entry name" value="MFS_trans_sf"/>
</dbReference>
<dbReference type="Proteomes" id="UP000641137">
    <property type="component" value="Unassembled WGS sequence"/>
</dbReference>
<sequence>MTSLSSSRPASAFPWVIVICGCLVALLNFGPRSAMGFFQLPMLSDLGWDRTTFGLAMALQNLLWGIGQPIFGAVADKYGTWRVLLLSGILYCAGLLMMAFATNEAMLHIGGGVLVGLGVAAGSFGIVLSALARNTAPEQRSLVFGLGTAAGSAGMFVFAPITQAMISQFGWSSTLVYFAIAMMAIPLLGLPLRGNAKNARNAIVEYEQTALQALKEAFGHRSYILLFSGFFVCGFQVAFITAHFPAYIADLGIDARYAVIGLALIGFFNIIGSLGAGILGQRHSKPMMLAWIYILRSVAVAALLLLPQTPTTIIVFSIVMGLLWLSTVPPTNGLVAVMFGTRHLGLLGGVVFFSHQIGSFLGVWLGGYLYDRFGSYDPVWWFGVALGIFAAIVHLPISEKAVARTAVA</sequence>
<dbReference type="RefSeq" id="WP_189489300.1">
    <property type="nucleotide sequence ID" value="NZ_BMZO01000004.1"/>
</dbReference>
<evidence type="ECO:0000256" key="2">
    <source>
        <dbReference type="ARBA" id="ARBA00022989"/>
    </source>
</evidence>
<evidence type="ECO:0000256" key="3">
    <source>
        <dbReference type="ARBA" id="ARBA00023136"/>
    </source>
</evidence>
<feature type="domain" description="Major facilitator superfamily (MFS) profile" evidence="5">
    <location>
        <begin position="17"/>
        <end position="402"/>
    </location>
</feature>
<reference evidence="6" key="1">
    <citation type="journal article" date="2014" name="Int. J. Syst. Evol. Microbiol.">
        <title>Complete genome sequence of Corynebacterium casei LMG S-19264T (=DSM 44701T), isolated from a smear-ripened cheese.</title>
        <authorList>
            <consortium name="US DOE Joint Genome Institute (JGI-PGF)"/>
            <person name="Walter F."/>
            <person name="Albersmeier A."/>
            <person name="Kalinowski J."/>
            <person name="Ruckert C."/>
        </authorList>
    </citation>
    <scope>NUCLEOTIDE SEQUENCE</scope>
    <source>
        <strain evidence="6">KCTC 42097</strain>
    </source>
</reference>
<dbReference type="SUPFAM" id="SSF103473">
    <property type="entry name" value="MFS general substrate transporter"/>
    <property type="match status" value="1"/>
</dbReference>
<dbReference type="InterPro" id="IPR050327">
    <property type="entry name" value="Proton-linked_MCT"/>
</dbReference>
<protein>
    <submittedName>
        <fullName evidence="6">MFS transporter</fullName>
    </submittedName>
</protein>
<gene>
    <name evidence="6" type="ORF">GCM10010136_14260</name>
</gene>
<dbReference type="Pfam" id="PF07690">
    <property type="entry name" value="MFS_1"/>
    <property type="match status" value="1"/>
</dbReference>
<reference evidence="6" key="2">
    <citation type="submission" date="2020-09" db="EMBL/GenBank/DDBJ databases">
        <authorList>
            <person name="Sun Q."/>
            <person name="Kim S."/>
        </authorList>
    </citation>
    <scope>NUCLEOTIDE SEQUENCE</scope>
    <source>
        <strain evidence="6">KCTC 42097</strain>
    </source>
</reference>
<keyword evidence="7" id="KW-1185">Reference proteome</keyword>
<name>A0A8J3GH42_9HYPH</name>
<dbReference type="PROSITE" id="PS50850">
    <property type="entry name" value="MFS"/>
    <property type="match status" value="1"/>
</dbReference>
<evidence type="ECO:0000256" key="1">
    <source>
        <dbReference type="ARBA" id="ARBA00022692"/>
    </source>
</evidence>
<dbReference type="AlphaFoldDB" id="A0A8J3GH42"/>
<feature type="transmembrane region" description="Helical" evidence="4">
    <location>
        <begin position="83"/>
        <end position="101"/>
    </location>
</feature>
<keyword evidence="1 4" id="KW-0812">Transmembrane</keyword>
<keyword evidence="2 4" id="KW-1133">Transmembrane helix</keyword>
<dbReference type="GO" id="GO:0022857">
    <property type="term" value="F:transmembrane transporter activity"/>
    <property type="evidence" value="ECO:0007669"/>
    <property type="project" value="InterPro"/>
</dbReference>
<proteinExistence type="predicted"/>
<dbReference type="PANTHER" id="PTHR11360:SF284">
    <property type="entry name" value="EG:103B4.3 PROTEIN-RELATED"/>
    <property type="match status" value="1"/>
</dbReference>